<evidence type="ECO:0000256" key="2">
    <source>
        <dbReference type="ARBA" id="ARBA00023235"/>
    </source>
</evidence>
<dbReference type="InterPro" id="IPR013785">
    <property type="entry name" value="Aldolase_TIM"/>
</dbReference>
<accession>A0ABV3PWT8</accession>
<comment type="caution">
    <text evidence="3">The sequence shown here is derived from an EMBL/GenBank/DDBJ whole genome shotgun (WGS) entry which is preliminary data.</text>
</comment>
<dbReference type="CDD" id="cd00429">
    <property type="entry name" value="RPE"/>
    <property type="match status" value="1"/>
</dbReference>
<dbReference type="SUPFAM" id="SSF51366">
    <property type="entry name" value="Ribulose-phoshate binding barrel"/>
    <property type="match status" value="1"/>
</dbReference>
<dbReference type="Gene3D" id="3.20.20.70">
    <property type="entry name" value="Aldolase class I"/>
    <property type="match status" value="1"/>
</dbReference>
<dbReference type="GO" id="GO:0004750">
    <property type="term" value="F:D-ribulose-phosphate 3-epimerase activity"/>
    <property type="evidence" value="ECO:0007669"/>
    <property type="project" value="UniProtKB-EC"/>
</dbReference>
<reference evidence="3 4" key="1">
    <citation type="submission" date="2024-07" db="EMBL/GenBank/DDBJ databases">
        <title>Description of Labrys sedimenti sp. nov., isolated from a diclofenac-degrading enrichment culture.</title>
        <authorList>
            <person name="Tancsics A."/>
            <person name="Csepanyi A."/>
        </authorList>
    </citation>
    <scope>NUCLEOTIDE SEQUENCE [LARGE SCALE GENOMIC DNA]</scope>
    <source>
        <strain evidence="3 4">LMG 23578</strain>
    </source>
</reference>
<evidence type="ECO:0000256" key="1">
    <source>
        <dbReference type="ARBA" id="ARBA00022723"/>
    </source>
</evidence>
<keyword evidence="1" id="KW-0479">Metal-binding</keyword>
<dbReference type="EC" id="5.1.3.1" evidence="3"/>
<dbReference type="Pfam" id="PF00834">
    <property type="entry name" value="Ribul_P_3_epim"/>
    <property type="match status" value="1"/>
</dbReference>
<organism evidence="3 4">
    <name type="scientific">Labrys neptuniae</name>
    <dbReference type="NCBI Taxonomy" id="376174"/>
    <lineage>
        <taxon>Bacteria</taxon>
        <taxon>Pseudomonadati</taxon>
        <taxon>Pseudomonadota</taxon>
        <taxon>Alphaproteobacteria</taxon>
        <taxon>Hyphomicrobiales</taxon>
        <taxon>Xanthobacteraceae</taxon>
        <taxon>Labrys</taxon>
    </lineage>
</organism>
<sequence>MKPAPGWLEALPADRLLAEFSLWSADLGRLAEDIARVERHVDIFHVDVADGHFSPALLYFPDLTAAVRKVTAKPIHVHLMTTDDILLDQIDQFAEAGADLISIHAENANADAALARIREHGLATGMVLQLHTPVAAAEPFLDRLDMLTLLGTLIGIKGVGLDGTALARLREARKLIADYLNDDLAGRRIILASDGGNREHTVPNLRLAGAETIVMGSLAFGAPDLAARIAWVHGLEREP</sequence>
<dbReference type="PANTHER" id="PTHR11749">
    <property type="entry name" value="RIBULOSE-5-PHOSPHATE-3-EPIMERASE"/>
    <property type="match status" value="1"/>
</dbReference>
<evidence type="ECO:0000313" key="3">
    <source>
        <dbReference type="EMBL" id="MEW9310154.1"/>
    </source>
</evidence>
<keyword evidence="4" id="KW-1185">Reference proteome</keyword>
<dbReference type="EMBL" id="JBFNQD010000022">
    <property type="protein sequence ID" value="MEW9310154.1"/>
    <property type="molecule type" value="Genomic_DNA"/>
</dbReference>
<gene>
    <name evidence="3" type="ORF">ABXS05_31740</name>
</gene>
<dbReference type="Proteomes" id="UP001555786">
    <property type="component" value="Unassembled WGS sequence"/>
</dbReference>
<name>A0ABV3PWT8_9HYPH</name>
<proteinExistence type="predicted"/>
<dbReference type="InterPro" id="IPR011060">
    <property type="entry name" value="RibuloseP-bd_barrel"/>
</dbReference>
<dbReference type="RefSeq" id="WP_367626670.1">
    <property type="nucleotide sequence ID" value="NZ_JBFNQD010000022.1"/>
</dbReference>
<dbReference type="InterPro" id="IPR000056">
    <property type="entry name" value="Ribul_P_3_epim-like"/>
</dbReference>
<keyword evidence="2 3" id="KW-0413">Isomerase</keyword>
<evidence type="ECO:0000313" key="4">
    <source>
        <dbReference type="Proteomes" id="UP001555786"/>
    </source>
</evidence>
<protein>
    <submittedName>
        <fullName evidence="3">Ribulose-phosphate 3-epimerase</fullName>
        <ecNumber evidence="3">5.1.3.1</ecNumber>
    </submittedName>
</protein>